<dbReference type="InterPro" id="IPR027417">
    <property type="entry name" value="P-loop_NTPase"/>
</dbReference>
<dbReference type="Pfam" id="PF02954">
    <property type="entry name" value="HTH_8"/>
    <property type="match status" value="1"/>
</dbReference>
<dbReference type="InterPro" id="IPR058031">
    <property type="entry name" value="AAA_lid_NorR"/>
</dbReference>
<keyword evidence="3" id="KW-0067">ATP-binding</keyword>
<dbReference type="InterPro" id="IPR025944">
    <property type="entry name" value="Sigma_54_int_dom_CS"/>
</dbReference>
<dbReference type="RefSeq" id="WP_250860798.1">
    <property type="nucleotide sequence ID" value="NZ_JAGSOJ010000004.1"/>
</dbReference>
<dbReference type="Gene3D" id="1.10.10.60">
    <property type="entry name" value="Homeodomain-like"/>
    <property type="match status" value="1"/>
</dbReference>
<feature type="domain" description="Sigma-54 factor interaction" evidence="8">
    <location>
        <begin position="145"/>
        <end position="374"/>
    </location>
</feature>
<dbReference type="GO" id="GO:0043565">
    <property type="term" value="F:sequence-specific DNA binding"/>
    <property type="evidence" value="ECO:0007669"/>
    <property type="project" value="InterPro"/>
</dbReference>
<proteinExistence type="predicted"/>
<dbReference type="Gene3D" id="1.10.8.60">
    <property type="match status" value="1"/>
</dbReference>
<evidence type="ECO:0000256" key="3">
    <source>
        <dbReference type="ARBA" id="ARBA00022840"/>
    </source>
</evidence>
<dbReference type="PROSITE" id="PS00688">
    <property type="entry name" value="SIGMA54_INTERACT_3"/>
    <property type="match status" value="1"/>
</dbReference>
<dbReference type="PANTHER" id="PTHR32071:SF119">
    <property type="entry name" value="SIGMA L-DEPENDENT TRANSCRIPTIONAL REGULATOR YPLP-RELATED"/>
    <property type="match status" value="1"/>
</dbReference>
<dbReference type="InterPro" id="IPR002197">
    <property type="entry name" value="HTH_Fis"/>
</dbReference>
<dbReference type="GO" id="GO:0006355">
    <property type="term" value="P:regulation of DNA-templated transcription"/>
    <property type="evidence" value="ECO:0007669"/>
    <property type="project" value="InterPro"/>
</dbReference>
<evidence type="ECO:0000259" key="8">
    <source>
        <dbReference type="PROSITE" id="PS50045"/>
    </source>
</evidence>
<dbReference type="PRINTS" id="PR01590">
    <property type="entry name" value="HTHFIS"/>
</dbReference>
<dbReference type="AlphaFoldDB" id="A0A9J6P4L8"/>
<dbReference type="InterPro" id="IPR002078">
    <property type="entry name" value="Sigma_54_int"/>
</dbReference>
<dbReference type="Gene3D" id="3.40.50.2300">
    <property type="match status" value="1"/>
</dbReference>
<evidence type="ECO:0000256" key="5">
    <source>
        <dbReference type="ARBA" id="ARBA00023163"/>
    </source>
</evidence>
<dbReference type="Pfam" id="PF00072">
    <property type="entry name" value="Response_reg"/>
    <property type="match status" value="1"/>
</dbReference>
<sequence>MKKNNIFKILVVDDEKEYREVFQMILEENGYITEVTCGGEEALEKLKNKSYDLVLTDLIMKGMDGIELLKNVKKEYTDTEVIIVTGYGTIKNAVEAMKKGAYTYFIKGHDPEELLIEIEKLKRLVFIEKDNQILRSKQGHSKFMLNTKNKEFKKIINIAEKAAKSNVNILILGESGVGKEVFAKYIHECSDRKDEHFIAVNCHAFSESLLESELFGHEKGAFTGAIDKRIGRFEAAHGGTLFLDETGDIPLSTQVKLLRTIEEKKIERIGSNKSIDVDFRLICATNKELHKSIINGEFREDLFYRISTITIEIPPLRDRKEDIPDLINFFFEKFKIKLKKDVCEIEKEVMDFLLSYEYPGNVRELKNIVERLLVLSEKGIIQESDLPEHGDKKTYDKEIEDIKPLKVIRKETEAKYIERVLEQCNYNITEAARKLDISRRQLFNKITEYGLK</sequence>
<evidence type="ECO:0000256" key="2">
    <source>
        <dbReference type="ARBA" id="ARBA00022741"/>
    </source>
</evidence>
<keyword evidence="11" id="KW-1185">Reference proteome</keyword>
<accession>A0A9J6P4L8</accession>
<dbReference type="CDD" id="cd00009">
    <property type="entry name" value="AAA"/>
    <property type="match status" value="1"/>
</dbReference>
<keyword evidence="7" id="KW-0597">Phosphoprotein</keyword>
<keyword evidence="4" id="KW-0805">Transcription regulation</keyword>
<feature type="domain" description="Response regulatory" evidence="9">
    <location>
        <begin position="8"/>
        <end position="122"/>
    </location>
</feature>
<evidence type="ECO:0000259" key="9">
    <source>
        <dbReference type="PROSITE" id="PS50110"/>
    </source>
</evidence>
<dbReference type="SUPFAM" id="SSF52172">
    <property type="entry name" value="CheY-like"/>
    <property type="match status" value="1"/>
</dbReference>
<dbReference type="InterPro" id="IPR009057">
    <property type="entry name" value="Homeodomain-like_sf"/>
</dbReference>
<gene>
    <name evidence="10" type="ORF">KDK92_18110</name>
</gene>
<dbReference type="PROSITE" id="PS50045">
    <property type="entry name" value="SIGMA54_INTERACT_4"/>
    <property type="match status" value="1"/>
</dbReference>
<dbReference type="Gene3D" id="3.40.50.300">
    <property type="entry name" value="P-loop containing nucleotide triphosphate hydrolases"/>
    <property type="match status" value="1"/>
</dbReference>
<dbReference type="Pfam" id="PF25601">
    <property type="entry name" value="AAA_lid_14"/>
    <property type="match status" value="1"/>
</dbReference>
<dbReference type="SMART" id="SM00448">
    <property type="entry name" value="REC"/>
    <property type="match status" value="1"/>
</dbReference>
<feature type="modified residue" description="4-aspartylphosphate" evidence="7">
    <location>
        <position position="57"/>
    </location>
</feature>
<dbReference type="SUPFAM" id="SSF52540">
    <property type="entry name" value="P-loop containing nucleoside triphosphate hydrolases"/>
    <property type="match status" value="1"/>
</dbReference>
<organism evidence="10 11">
    <name type="scientific">Oceanirhabdus seepicola</name>
    <dbReference type="NCBI Taxonomy" id="2828781"/>
    <lineage>
        <taxon>Bacteria</taxon>
        <taxon>Bacillati</taxon>
        <taxon>Bacillota</taxon>
        <taxon>Clostridia</taxon>
        <taxon>Eubacteriales</taxon>
        <taxon>Clostridiaceae</taxon>
        <taxon>Oceanirhabdus</taxon>
    </lineage>
</organism>
<evidence type="ECO:0000313" key="10">
    <source>
        <dbReference type="EMBL" id="MCM1991655.1"/>
    </source>
</evidence>
<dbReference type="Proteomes" id="UP001056429">
    <property type="component" value="Unassembled WGS sequence"/>
</dbReference>
<dbReference type="SUPFAM" id="SSF46689">
    <property type="entry name" value="Homeodomain-like"/>
    <property type="match status" value="1"/>
</dbReference>
<comment type="function">
    <text evidence="6">May play the central regulatory role in sporulation. It may be an element of the effector pathway responsible for the activation of sporulation genes in response to nutritional stress. Spo0A may act in concert with spo0H (a sigma factor) to control the expression of some genes that are critical to the sporulation process.</text>
</comment>
<dbReference type="GO" id="GO:0005524">
    <property type="term" value="F:ATP binding"/>
    <property type="evidence" value="ECO:0007669"/>
    <property type="project" value="UniProtKB-KW"/>
</dbReference>
<dbReference type="Pfam" id="PF00158">
    <property type="entry name" value="Sigma54_activat"/>
    <property type="match status" value="1"/>
</dbReference>
<protein>
    <recommendedName>
        <fullName evidence="1">Stage 0 sporulation protein A homolog</fullName>
    </recommendedName>
</protein>
<name>A0A9J6P4L8_9CLOT</name>
<evidence type="ECO:0000256" key="1">
    <source>
        <dbReference type="ARBA" id="ARBA00018672"/>
    </source>
</evidence>
<reference evidence="10" key="1">
    <citation type="journal article" date="2021" name="mSystems">
        <title>Bacteria and Archaea Synergistically Convert Glycine Betaine to Biogenic Methane in the Formosa Cold Seep of the South China Sea.</title>
        <authorList>
            <person name="Li L."/>
            <person name="Zhang W."/>
            <person name="Zhang S."/>
            <person name="Song L."/>
            <person name="Sun Q."/>
            <person name="Zhang H."/>
            <person name="Xiang H."/>
            <person name="Dong X."/>
        </authorList>
    </citation>
    <scope>NUCLEOTIDE SEQUENCE</scope>
    <source>
        <strain evidence="10">ZWT</strain>
    </source>
</reference>
<dbReference type="InterPro" id="IPR011006">
    <property type="entry name" value="CheY-like_superfamily"/>
</dbReference>
<dbReference type="EMBL" id="JAGSOJ010000004">
    <property type="protein sequence ID" value="MCM1991655.1"/>
    <property type="molecule type" value="Genomic_DNA"/>
</dbReference>
<dbReference type="InterPro" id="IPR001789">
    <property type="entry name" value="Sig_transdc_resp-reg_receiver"/>
</dbReference>
<dbReference type="PROSITE" id="PS00675">
    <property type="entry name" value="SIGMA54_INTERACT_1"/>
    <property type="match status" value="1"/>
</dbReference>
<dbReference type="InterPro" id="IPR003593">
    <property type="entry name" value="AAA+_ATPase"/>
</dbReference>
<dbReference type="PANTHER" id="PTHR32071">
    <property type="entry name" value="TRANSCRIPTIONAL REGULATORY PROTEIN"/>
    <property type="match status" value="1"/>
</dbReference>
<dbReference type="GO" id="GO:0000160">
    <property type="term" value="P:phosphorelay signal transduction system"/>
    <property type="evidence" value="ECO:0007669"/>
    <property type="project" value="InterPro"/>
</dbReference>
<dbReference type="FunFam" id="3.40.50.300:FF:000006">
    <property type="entry name" value="DNA-binding transcriptional regulator NtrC"/>
    <property type="match status" value="1"/>
</dbReference>
<comment type="caution">
    <text evidence="10">The sequence shown here is derived from an EMBL/GenBank/DDBJ whole genome shotgun (WGS) entry which is preliminary data.</text>
</comment>
<evidence type="ECO:0000256" key="4">
    <source>
        <dbReference type="ARBA" id="ARBA00023015"/>
    </source>
</evidence>
<evidence type="ECO:0000256" key="6">
    <source>
        <dbReference type="ARBA" id="ARBA00024867"/>
    </source>
</evidence>
<evidence type="ECO:0000313" key="11">
    <source>
        <dbReference type="Proteomes" id="UP001056429"/>
    </source>
</evidence>
<dbReference type="InterPro" id="IPR025662">
    <property type="entry name" value="Sigma_54_int_dom_ATP-bd_1"/>
</dbReference>
<reference evidence="10" key="2">
    <citation type="submission" date="2021-04" db="EMBL/GenBank/DDBJ databases">
        <authorList>
            <person name="Dong X."/>
        </authorList>
    </citation>
    <scope>NUCLEOTIDE SEQUENCE</scope>
    <source>
        <strain evidence="10">ZWT</strain>
    </source>
</reference>
<evidence type="ECO:0000256" key="7">
    <source>
        <dbReference type="PROSITE-ProRule" id="PRU00169"/>
    </source>
</evidence>
<dbReference type="SMART" id="SM00382">
    <property type="entry name" value="AAA"/>
    <property type="match status" value="1"/>
</dbReference>
<keyword evidence="2" id="KW-0547">Nucleotide-binding</keyword>
<dbReference type="PROSITE" id="PS50110">
    <property type="entry name" value="RESPONSE_REGULATORY"/>
    <property type="match status" value="1"/>
</dbReference>
<keyword evidence="5" id="KW-0804">Transcription</keyword>